<evidence type="ECO:0000256" key="3">
    <source>
        <dbReference type="ARBA" id="ARBA00022829"/>
    </source>
</evidence>
<keyword evidence="2" id="KW-0132">Cell division</keyword>
<keyword evidence="3" id="KW-0159">Chromosome partition</keyword>
<evidence type="ECO:0000313" key="7">
    <source>
        <dbReference type="Proteomes" id="UP000306985"/>
    </source>
</evidence>
<evidence type="ECO:0000256" key="2">
    <source>
        <dbReference type="ARBA" id="ARBA00022618"/>
    </source>
</evidence>
<name>A0A4U6Q6G2_9ACTN</name>
<evidence type="ECO:0000256" key="1">
    <source>
        <dbReference type="ARBA" id="ARBA00022490"/>
    </source>
</evidence>
<feature type="region of interest" description="Disordered" evidence="5">
    <location>
        <begin position="1"/>
        <end position="26"/>
    </location>
</feature>
<keyword evidence="7" id="KW-1185">Reference proteome</keyword>
<evidence type="ECO:0000256" key="5">
    <source>
        <dbReference type="SAM" id="MobiDB-lite"/>
    </source>
</evidence>
<dbReference type="GO" id="GO:0051304">
    <property type="term" value="P:chromosome separation"/>
    <property type="evidence" value="ECO:0007669"/>
    <property type="project" value="InterPro"/>
</dbReference>
<evidence type="ECO:0000256" key="4">
    <source>
        <dbReference type="ARBA" id="ARBA00023306"/>
    </source>
</evidence>
<proteinExistence type="predicted"/>
<keyword evidence="1" id="KW-0963">Cytoplasm</keyword>
<dbReference type="InterPro" id="IPR036388">
    <property type="entry name" value="WH-like_DNA-bd_sf"/>
</dbReference>
<dbReference type="NCBIfam" id="TIGR00281">
    <property type="entry name" value="SMC-Scp complex subunit ScpB"/>
    <property type="match status" value="1"/>
</dbReference>
<dbReference type="OrthoDB" id="9806226at2"/>
<gene>
    <name evidence="6" type="primary">scpB</name>
    <name evidence="6" type="ORF">FDO65_21590</name>
</gene>
<dbReference type="EMBL" id="SZZH01000008">
    <property type="protein sequence ID" value="TKV56192.1"/>
    <property type="molecule type" value="Genomic_DNA"/>
</dbReference>
<comment type="caution">
    <text evidence="6">The sequence shown here is derived from an EMBL/GenBank/DDBJ whole genome shotgun (WGS) entry which is preliminary data.</text>
</comment>
<dbReference type="SUPFAM" id="SSF46785">
    <property type="entry name" value="Winged helix' DNA-binding domain"/>
    <property type="match status" value="2"/>
</dbReference>
<keyword evidence="4" id="KW-0131">Cell cycle</keyword>
<dbReference type="Gene3D" id="1.10.10.10">
    <property type="entry name" value="Winged helix-like DNA-binding domain superfamily/Winged helix DNA-binding domain"/>
    <property type="match status" value="2"/>
</dbReference>
<evidence type="ECO:0000313" key="6">
    <source>
        <dbReference type="EMBL" id="TKV56192.1"/>
    </source>
</evidence>
<accession>A0A4U6Q6G2</accession>
<sequence>MEERDAEPAAPAPRGRGGGEPAERVPDHDLVGALEAVLLILDNPATAADLAVAVGHTPQRVTAELEALADRYTSAGSGIELREIGGGWRFWTRDRFAPIVERFVLDGAQGRLSKAALESLAVVAYRQPVTRARVSAVRGVNVDGVFRTLTARGLIEEAGSDPDSSAILYRTTPLFLDRMGLTDLAELPSLGPLLPEAADLDQPLDSALDRALRPDDT</sequence>
<reference evidence="6 7" key="1">
    <citation type="submission" date="2019-05" db="EMBL/GenBank/DDBJ databases">
        <title>Nakamurella sp. N5BH11, whole genome shotgun sequence.</title>
        <authorList>
            <person name="Tuo L."/>
        </authorList>
    </citation>
    <scope>NUCLEOTIDE SEQUENCE [LARGE SCALE GENOMIC DNA]</scope>
    <source>
        <strain evidence="6 7">N5BH11</strain>
    </source>
</reference>
<dbReference type="GO" id="GO:0051301">
    <property type="term" value="P:cell division"/>
    <property type="evidence" value="ECO:0007669"/>
    <property type="project" value="UniProtKB-KW"/>
</dbReference>
<dbReference type="PANTHER" id="PTHR34298:SF2">
    <property type="entry name" value="SEGREGATION AND CONDENSATION PROTEIN B"/>
    <property type="match status" value="1"/>
</dbReference>
<dbReference type="InterPro" id="IPR005234">
    <property type="entry name" value="ScpB_csome_segregation"/>
</dbReference>
<dbReference type="PANTHER" id="PTHR34298">
    <property type="entry name" value="SEGREGATION AND CONDENSATION PROTEIN B"/>
    <property type="match status" value="1"/>
</dbReference>
<dbReference type="InterPro" id="IPR036390">
    <property type="entry name" value="WH_DNA-bd_sf"/>
</dbReference>
<dbReference type="Proteomes" id="UP000306985">
    <property type="component" value="Unassembled WGS sequence"/>
</dbReference>
<organism evidence="6 7">
    <name type="scientific">Nakamurella flava</name>
    <dbReference type="NCBI Taxonomy" id="2576308"/>
    <lineage>
        <taxon>Bacteria</taxon>
        <taxon>Bacillati</taxon>
        <taxon>Actinomycetota</taxon>
        <taxon>Actinomycetes</taxon>
        <taxon>Nakamurellales</taxon>
        <taxon>Nakamurellaceae</taxon>
        <taxon>Nakamurella</taxon>
    </lineage>
</organism>
<dbReference type="Pfam" id="PF04079">
    <property type="entry name" value="SMC_ScpB"/>
    <property type="match status" value="1"/>
</dbReference>
<protein>
    <submittedName>
        <fullName evidence="6">SMC-Scp complex subunit ScpB</fullName>
    </submittedName>
</protein>
<dbReference type="AlphaFoldDB" id="A0A4U6Q6G2"/>